<comment type="caution">
    <text evidence="10">The sequence shown here is derived from an EMBL/GenBank/DDBJ whole genome shotgun (WGS) entry which is preliminary data.</text>
</comment>
<dbReference type="RefSeq" id="WP_133629050.1">
    <property type="nucleotide sequence ID" value="NZ_SOAZ01000026.1"/>
</dbReference>
<organism evidence="10 11">
    <name type="scientific">Fonticella tunisiensis</name>
    <dbReference type="NCBI Taxonomy" id="1096341"/>
    <lineage>
        <taxon>Bacteria</taxon>
        <taxon>Bacillati</taxon>
        <taxon>Bacillota</taxon>
        <taxon>Clostridia</taxon>
        <taxon>Eubacteriales</taxon>
        <taxon>Clostridiaceae</taxon>
        <taxon>Fonticella</taxon>
    </lineage>
</organism>
<dbReference type="InterPro" id="IPR004100">
    <property type="entry name" value="ATPase_F1/V1/A1_a/bsu_N"/>
</dbReference>
<dbReference type="InterPro" id="IPR027417">
    <property type="entry name" value="P-loop_NTPase"/>
</dbReference>
<keyword evidence="6" id="KW-0653">Protein transport</keyword>
<reference evidence="10 11" key="1">
    <citation type="submission" date="2019-03" db="EMBL/GenBank/DDBJ databases">
        <title>Genomic Encyclopedia of Type Strains, Phase IV (KMG-IV): sequencing the most valuable type-strain genomes for metagenomic binning, comparative biology and taxonomic classification.</title>
        <authorList>
            <person name="Goeker M."/>
        </authorList>
    </citation>
    <scope>NUCLEOTIDE SEQUENCE [LARGE SCALE GENOMIC DNA]</scope>
    <source>
        <strain evidence="10 11">DSM 24455</strain>
    </source>
</reference>
<evidence type="ECO:0000256" key="3">
    <source>
        <dbReference type="ARBA" id="ARBA00022490"/>
    </source>
</evidence>
<dbReference type="Proteomes" id="UP000295325">
    <property type="component" value="Unassembled WGS sequence"/>
</dbReference>
<feature type="domain" description="AAA+ ATPase" evidence="9">
    <location>
        <begin position="157"/>
        <end position="339"/>
    </location>
</feature>
<comment type="subcellular location">
    <subcellularLocation>
        <location evidence="1">Cytoplasm</location>
    </subcellularLocation>
</comment>
<keyword evidence="5" id="KW-0067">ATP-binding</keyword>
<name>A0A4R7KAB0_9CLOT</name>
<dbReference type="CDD" id="cd01136">
    <property type="entry name" value="ATPase_flagellum-secretory_path_III"/>
    <property type="match status" value="1"/>
</dbReference>
<dbReference type="InterPro" id="IPR022425">
    <property type="entry name" value="FliI_clade2"/>
</dbReference>
<dbReference type="PANTHER" id="PTHR15184:SF9">
    <property type="entry name" value="SPI-1 TYPE 3 SECRETION SYSTEM ATPASE"/>
    <property type="match status" value="1"/>
</dbReference>
<dbReference type="GO" id="GO:0005524">
    <property type="term" value="F:ATP binding"/>
    <property type="evidence" value="ECO:0007669"/>
    <property type="project" value="UniProtKB-KW"/>
</dbReference>
<dbReference type="GO" id="GO:0005737">
    <property type="term" value="C:cytoplasm"/>
    <property type="evidence" value="ECO:0007669"/>
    <property type="project" value="UniProtKB-SubCell"/>
</dbReference>
<dbReference type="Gene3D" id="3.40.50.12240">
    <property type="match status" value="1"/>
</dbReference>
<dbReference type="AlphaFoldDB" id="A0A4R7KAB0"/>
<evidence type="ECO:0000256" key="6">
    <source>
        <dbReference type="ARBA" id="ARBA00022927"/>
    </source>
</evidence>
<dbReference type="Pfam" id="PF18269">
    <property type="entry name" value="T3SS_ATPase_C"/>
    <property type="match status" value="1"/>
</dbReference>
<keyword evidence="4" id="KW-0547">Nucleotide-binding</keyword>
<dbReference type="InterPro" id="IPR000194">
    <property type="entry name" value="ATPase_F1/V1/A1_a/bsu_nucl-bd"/>
</dbReference>
<dbReference type="PANTHER" id="PTHR15184">
    <property type="entry name" value="ATP SYNTHASE"/>
    <property type="match status" value="1"/>
</dbReference>
<dbReference type="Pfam" id="PF02874">
    <property type="entry name" value="ATP-synt_ab_N"/>
    <property type="match status" value="1"/>
</dbReference>
<dbReference type="Pfam" id="PF00006">
    <property type="entry name" value="ATP-synt_ab"/>
    <property type="match status" value="1"/>
</dbReference>
<dbReference type="GO" id="GO:0071973">
    <property type="term" value="P:bacterial-type flagellum-dependent cell motility"/>
    <property type="evidence" value="ECO:0007669"/>
    <property type="project" value="InterPro"/>
</dbReference>
<dbReference type="GO" id="GO:0030254">
    <property type="term" value="P:protein secretion by the type III secretion system"/>
    <property type="evidence" value="ECO:0007669"/>
    <property type="project" value="InterPro"/>
</dbReference>
<dbReference type="SMART" id="SM00382">
    <property type="entry name" value="AAA"/>
    <property type="match status" value="1"/>
</dbReference>
<evidence type="ECO:0000256" key="5">
    <source>
        <dbReference type="ARBA" id="ARBA00022840"/>
    </source>
</evidence>
<evidence type="ECO:0000256" key="2">
    <source>
        <dbReference type="ARBA" id="ARBA00022448"/>
    </source>
</evidence>
<evidence type="ECO:0000313" key="11">
    <source>
        <dbReference type="Proteomes" id="UP000295325"/>
    </source>
</evidence>
<keyword evidence="11" id="KW-1185">Reference proteome</keyword>
<dbReference type="GO" id="GO:0030257">
    <property type="term" value="C:type III protein secretion system complex"/>
    <property type="evidence" value="ECO:0007669"/>
    <property type="project" value="InterPro"/>
</dbReference>
<evidence type="ECO:0000256" key="1">
    <source>
        <dbReference type="ARBA" id="ARBA00004496"/>
    </source>
</evidence>
<dbReference type="NCBIfam" id="TIGR03497">
    <property type="entry name" value="FliI_clade2"/>
    <property type="match status" value="1"/>
</dbReference>
<sequence>MINIDFKKIKNKVYNINSLKVEGKVKKVVGLTIEVEGIQAFVGEVCIIYAIDGRKIFSEVVGFKDNAVLLMPLGELTGVSPGSPVEPTGKALKVKVGPGLLGKVLDGIGRAMDKSKIEFEDEYNLDNDPPSPLSRQRIKTVMTTGIRAIDGFLTCGVGQRVGIFAGSGVGKSTLLGMIARYSDADVNVIGLIGERGREVREFIEKDLGEEGMKKSVVVVATSDQPPLLRLKGAFTATAISEYFRDKGLKVMLMMDSVTRFAMAQREVGLTIGEPPATKGYTPSVFAMLPRLMERSGNSERGSITAFYTVLVDGDDMNDPIADAARGILDGHIVLSRKIASKNHYPAIDVLSSISRLMPEIADESLRLKAGELREIMALYRESEDLINIGAYQKGSNPEVDRAISLIGRINDFLRQGMNEYSNFQETTRSMMSIE</sequence>
<dbReference type="GO" id="GO:0044780">
    <property type="term" value="P:bacterial-type flagellum assembly"/>
    <property type="evidence" value="ECO:0007669"/>
    <property type="project" value="InterPro"/>
</dbReference>
<keyword evidence="8" id="KW-0406">Ion transport</keyword>
<dbReference type="CDD" id="cd18117">
    <property type="entry name" value="ATP-synt_flagellum-secretory_path_III_N"/>
    <property type="match status" value="1"/>
</dbReference>
<keyword evidence="2" id="KW-0813">Transport</keyword>
<evidence type="ECO:0000256" key="7">
    <source>
        <dbReference type="ARBA" id="ARBA00022967"/>
    </source>
</evidence>
<dbReference type="FunFam" id="3.40.50.12240:FF:000002">
    <property type="entry name" value="Flagellum-specific ATP synthase FliI"/>
    <property type="match status" value="1"/>
</dbReference>
<dbReference type="InterPro" id="IPR050053">
    <property type="entry name" value="ATPase_alpha/beta_chains"/>
</dbReference>
<evidence type="ECO:0000259" key="9">
    <source>
        <dbReference type="SMART" id="SM00382"/>
    </source>
</evidence>
<proteinExistence type="predicted"/>
<keyword evidence="7" id="KW-1278">Translocase</keyword>
<dbReference type="NCBIfam" id="TIGR01026">
    <property type="entry name" value="fliI_yscN"/>
    <property type="match status" value="1"/>
</dbReference>
<dbReference type="GO" id="GO:0046933">
    <property type="term" value="F:proton-transporting ATP synthase activity, rotational mechanism"/>
    <property type="evidence" value="ECO:0007669"/>
    <property type="project" value="TreeGrafter"/>
</dbReference>
<evidence type="ECO:0000256" key="8">
    <source>
        <dbReference type="ARBA" id="ARBA00023065"/>
    </source>
</evidence>
<dbReference type="InterPro" id="IPR005714">
    <property type="entry name" value="ATPase_T3SS_FliI/YscN"/>
</dbReference>
<dbReference type="CDD" id="cd18114">
    <property type="entry name" value="ATP-synt_flagellum-secretory_path_III_C"/>
    <property type="match status" value="1"/>
</dbReference>
<dbReference type="EMBL" id="SOAZ01000026">
    <property type="protein sequence ID" value="TDT50609.1"/>
    <property type="molecule type" value="Genomic_DNA"/>
</dbReference>
<evidence type="ECO:0000313" key="10">
    <source>
        <dbReference type="EMBL" id="TDT50609.1"/>
    </source>
</evidence>
<dbReference type="OrthoDB" id="9802718at2"/>
<dbReference type="SUPFAM" id="SSF52540">
    <property type="entry name" value="P-loop containing nucleoside triphosphate hydrolases"/>
    <property type="match status" value="1"/>
</dbReference>
<dbReference type="GO" id="GO:0016887">
    <property type="term" value="F:ATP hydrolysis activity"/>
    <property type="evidence" value="ECO:0007669"/>
    <property type="project" value="InterPro"/>
</dbReference>
<keyword evidence="3" id="KW-0963">Cytoplasm</keyword>
<gene>
    <name evidence="10" type="ORF">EDD71_12626</name>
</gene>
<dbReference type="InterPro" id="IPR040627">
    <property type="entry name" value="T3SS_ATPase_C"/>
</dbReference>
<evidence type="ECO:0000256" key="4">
    <source>
        <dbReference type="ARBA" id="ARBA00022741"/>
    </source>
</evidence>
<protein>
    <submittedName>
        <fullName evidence="10">Type III secretion system FliI/YscN family ATPase</fullName>
    </submittedName>
</protein>
<dbReference type="InterPro" id="IPR003593">
    <property type="entry name" value="AAA+_ATPase"/>
</dbReference>
<accession>A0A4R7KAB0</accession>